<organism evidence="7 8">
    <name type="scientific">Luteipulveratus halotolerans</name>
    <dbReference type="NCBI Taxonomy" id="1631356"/>
    <lineage>
        <taxon>Bacteria</taxon>
        <taxon>Bacillati</taxon>
        <taxon>Actinomycetota</taxon>
        <taxon>Actinomycetes</taxon>
        <taxon>Micrococcales</taxon>
        <taxon>Dermacoccaceae</taxon>
        <taxon>Luteipulveratus</taxon>
    </lineage>
</organism>
<feature type="domain" description="NlpC/P60" evidence="6">
    <location>
        <begin position="226"/>
        <end position="322"/>
    </location>
</feature>
<dbReference type="InterPro" id="IPR038765">
    <property type="entry name" value="Papain-like_cys_pep_sf"/>
</dbReference>
<dbReference type="GO" id="GO:0006508">
    <property type="term" value="P:proteolysis"/>
    <property type="evidence" value="ECO:0007669"/>
    <property type="project" value="UniProtKB-KW"/>
</dbReference>
<gene>
    <name evidence="7" type="ORF">VV01_04970</name>
</gene>
<sequence length="359" mass="38678">MAVRHGSTPARRSKRVTRRDVLGLAGGTAAAVASFGALRSLEALPAAATSATPTASPTTALPVSLDVDKFTYTRAAGPARTLVHDPQKRLVATFTDTCRTVTVAGPQRVLAEPQGTGATITSTTRVRFAPQPWTNGAEKTWGKPWLLSALQDKSPDMLAIAMQYIQGARDLYDTHGVRYAGNASFGPQLAPGLPRDEASDFYDFMGVPWTFPDGRIKQPEPHRKGSMDCSGYLRMVLGHRMGFPLMSKSERKPGPMLPRRAYAMAAYSPGLAVIPNRNIQPNPAALKGLLPGDLVFFETDVIVEIDHSGIYMGIDSDGKHRFISSRGEPDGPTMGDLGRESTLDGAGPFTRGFRTARRI</sequence>
<dbReference type="EMBL" id="LAIR01000002">
    <property type="protein sequence ID" value="KNX36647.1"/>
    <property type="molecule type" value="Genomic_DNA"/>
</dbReference>
<dbReference type="GO" id="GO:0008234">
    <property type="term" value="F:cysteine-type peptidase activity"/>
    <property type="evidence" value="ECO:0007669"/>
    <property type="project" value="UniProtKB-KW"/>
</dbReference>
<dbReference type="InterPro" id="IPR006311">
    <property type="entry name" value="TAT_signal"/>
</dbReference>
<evidence type="ECO:0000313" key="8">
    <source>
        <dbReference type="Proteomes" id="UP000037397"/>
    </source>
</evidence>
<dbReference type="Pfam" id="PF00877">
    <property type="entry name" value="NLPC_P60"/>
    <property type="match status" value="1"/>
</dbReference>
<evidence type="ECO:0000256" key="5">
    <source>
        <dbReference type="SAM" id="MobiDB-lite"/>
    </source>
</evidence>
<evidence type="ECO:0000313" key="7">
    <source>
        <dbReference type="EMBL" id="KNX36647.1"/>
    </source>
</evidence>
<keyword evidence="3" id="KW-0378">Hydrolase</keyword>
<dbReference type="InterPro" id="IPR000064">
    <property type="entry name" value="NLP_P60_dom"/>
</dbReference>
<comment type="similarity">
    <text evidence="1">Belongs to the peptidase C40 family.</text>
</comment>
<keyword evidence="4" id="KW-0788">Thiol protease</keyword>
<dbReference type="Gene3D" id="3.90.1720.10">
    <property type="entry name" value="endopeptidase domain like (from Nostoc punctiforme)"/>
    <property type="match status" value="1"/>
</dbReference>
<dbReference type="OrthoDB" id="4872947at2"/>
<evidence type="ECO:0000256" key="4">
    <source>
        <dbReference type="ARBA" id="ARBA00022807"/>
    </source>
</evidence>
<dbReference type="AlphaFoldDB" id="A0A0L6CFS5"/>
<evidence type="ECO:0000256" key="2">
    <source>
        <dbReference type="ARBA" id="ARBA00022670"/>
    </source>
</evidence>
<dbReference type="PROSITE" id="PS51318">
    <property type="entry name" value="TAT"/>
    <property type="match status" value="1"/>
</dbReference>
<dbReference type="STRING" id="1631356.VV01_04970"/>
<keyword evidence="8" id="KW-1185">Reference proteome</keyword>
<evidence type="ECO:0000256" key="1">
    <source>
        <dbReference type="ARBA" id="ARBA00007074"/>
    </source>
</evidence>
<dbReference type="SUPFAM" id="SSF54001">
    <property type="entry name" value="Cysteine proteinases"/>
    <property type="match status" value="1"/>
</dbReference>
<reference evidence="8" key="1">
    <citation type="submission" date="2015-03" db="EMBL/GenBank/DDBJ databases">
        <title>Luteipulveratus halotolerans sp. nov., a novel actinobacterium (Dermacoccaceae) from Sarawak, Malaysia.</title>
        <authorList>
            <person name="Juboi H."/>
            <person name="Basik A."/>
            <person name="Shamsul S.S."/>
            <person name="Arnold P."/>
            <person name="Schmitt E.K."/>
            <person name="Sanglier J.-J."/>
            <person name="Yeo T."/>
        </authorList>
    </citation>
    <scope>NUCLEOTIDE SEQUENCE [LARGE SCALE GENOMIC DNA]</scope>
    <source>
        <strain evidence="8">C296001</strain>
    </source>
</reference>
<keyword evidence="2" id="KW-0645">Protease</keyword>
<evidence type="ECO:0000256" key="3">
    <source>
        <dbReference type="ARBA" id="ARBA00022801"/>
    </source>
</evidence>
<protein>
    <recommendedName>
        <fullName evidence="6">NlpC/P60 domain-containing protein</fullName>
    </recommendedName>
</protein>
<proteinExistence type="inferred from homology"/>
<comment type="caution">
    <text evidence="7">The sequence shown here is derived from an EMBL/GenBank/DDBJ whole genome shotgun (WGS) entry which is preliminary data.</text>
</comment>
<accession>A0A0L6CFS5</accession>
<feature type="region of interest" description="Disordered" evidence="5">
    <location>
        <begin position="324"/>
        <end position="359"/>
    </location>
</feature>
<name>A0A0L6CFS5_9MICO</name>
<evidence type="ECO:0000259" key="6">
    <source>
        <dbReference type="Pfam" id="PF00877"/>
    </source>
</evidence>
<dbReference type="Proteomes" id="UP000037397">
    <property type="component" value="Unassembled WGS sequence"/>
</dbReference>